<feature type="domain" description="Dynamin-type G" evidence="5">
    <location>
        <begin position="55"/>
        <end position="366"/>
    </location>
</feature>
<dbReference type="GO" id="GO:0005737">
    <property type="term" value="C:cytoplasm"/>
    <property type="evidence" value="ECO:0007669"/>
    <property type="project" value="TreeGrafter"/>
</dbReference>
<dbReference type="OrthoDB" id="5061070at2759"/>
<keyword evidence="1" id="KW-0547">Nucleotide-binding</keyword>
<dbReference type="EMBL" id="JAFIQS010000009">
    <property type="protein sequence ID" value="KAG5165916.1"/>
    <property type="molecule type" value="Genomic_DNA"/>
</dbReference>
<dbReference type="InterPro" id="IPR000375">
    <property type="entry name" value="Dynamin_stalk"/>
</dbReference>
<name>A0A8H7XTX9_PSICU</name>
<comment type="caution">
    <text evidence="6">The sequence shown here is derived from an EMBL/GenBank/DDBJ whole genome shotgun (WGS) entry which is preliminary data.</text>
</comment>
<dbReference type="InterPro" id="IPR030381">
    <property type="entry name" value="G_DYNAMIN_dom"/>
</dbReference>
<dbReference type="PROSITE" id="PS51388">
    <property type="entry name" value="GED"/>
    <property type="match status" value="1"/>
</dbReference>
<dbReference type="Gene3D" id="3.40.50.300">
    <property type="entry name" value="P-loop containing nucleotide triphosphate hydrolases"/>
    <property type="match status" value="1"/>
</dbReference>
<evidence type="ECO:0000313" key="6">
    <source>
        <dbReference type="EMBL" id="KAG5165916.1"/>
    </source>
</evidence>
<dbReference type="GO" id="GO:0005874">
    <property type="term" value="C:microtubule"/>
    <property type="evidence" value="ECO:0007669"/>
    <property type="project" value="TreeGrafter"/>
</dbReference>
<evidence type="ECO:0000259" key="5">
    <source>
        <dbReference type="PROSITE" id="PS51718"/>
    </source>
</evidence>
<feature type="compositionally biased region" description="Low complexity" evidence="3">
    <location>
        <begin position="672"/>
        <end position="685"/>
    </location>
</feature>
<feature type="domain" description="GED" evidence="4">
    <location>
        <begin position="734"/>
        <end position="827"/>
    </location>
</feature>
<dbReference type="InterPro" id="IPR001401">
    <property type="entry name" value="Dynamin_GTPase"/>
</dbReference>
<proteinExistence type="predicted"/>
<evidence type="ECO:0000256" key="3">
    <source>
        <dbReference type="SAM" id="MobiDB-lite"/>
    </source>
</evidence>
<gene>
    <name evidence="6" type="ORF">JR316_009502</name>
</gene>
<dbReference type="Gene3D" id="1.20.120.1240">
    <property type="entry name" value="Dynamin, middle domain"/>
    <property type="match status" value="1"/>
</dbReference>
<dbReference type="SUPFAM" id="SSF52540">
    <property type="entry name" value="P-loop containing nucleoside triphosphate hydrolases"/>
    <property type="match status" value="1"/>
</dbReference>
<keyword evidence="2" id="KW-0342">GTP-binding</keyword>
<dbReference type="GO" id="GO:0008017">
    <property type="term" value="F:microtubule binding"/>
    <property type="evidence" value="ECO:0007669"/>
    <property type="project" value="TreeGrafter"/>
</dbReference>
<dbReference type="PRINTS" id="PR00195">
    <property type="entry name" value="DYNAMIN"/>
</dbReference>
<feature type="region of interest" description="Disordered" evidence="3">
    <location>
        <begin position="661"/>
        <end position="731"/>
    </location>
</feature>
<accession>A0A8H7XTX9</accession>
<dbReference type="InterPro" id="IPR003130">
    <property type="entry name" value="GED"/>
</dbReference>
<feature type="compositionally biased region" description="Polar residues" evidence="3">
    <location>
        <begin position="715"/>
        <end position="727"/>
    </location>
</feature>
<dbReference type="SMART" id="SM00053">
    <property type="entry name" value="DYNc"/>
    <property type="match status" value="1"/>
</dbReference>
<evidence type="ECO:0000259" key="4">
    <source>
        <dbReference type="PROSITE" id="PS51388"/>
    </source>
</evidence>
<dbReference type="InterPro" id="IPR020850">
    <property type="entry name" value="GED_dom"/>
</dbReference>
<dbReference type="InterPro" id="IPR045063">
    <property type="entry name" value="Dynamin_N"/>
</dbReference>
<dbReference type="InterPro" id="IPR027417">
    <property type="entry name" value="P-loop_NTPase"/>
</dbReference>
<feature type="compositionally biased region" description="Polar residues" evidence="3">
    <location>
        <begin position="1"/>
        <end position="13"/>
    </location>
</feature>
<reference evidence="6" key="1">
    <citation type="submission" date="2021-02" db="EMBL/GenBank/DDBJ databases">
        <title>Psilocybe cubensis genome.</title>
        <authorList>
            <person name="Mckernan K.J."/>
            <person name="Crawford S."/>
            <person name="Trippe A."/>
            <person name="Kane L.T."/>
            <person name="Mclaughlin S."/>
        </authorList>
    </citation>
    <scope>NUCLEOTIDE SEQUENCE [LARGE SCALE GENOMIC DNA]</scope>
    <source>
        <strain evidence="6">MGC-MH-2018</strain>
    </source>
</reference>
<dbReference type="PANTHER" id="PTHR11566">
    <property type="entry name" value="DYNAMIN"/>
    <property type="match status" value="1"/>
</dbReference>
<dbReference type="Pfam" id="PF00350">
    <property type="entry name" value="Dynamin_N"/>
    <property type="match status" value="1"/>
</dbReference>
<evidence type="ECO:0000256" key="1">
    <source>
        <dbReference type="ARBA" id="ARBA00022741"/>
    </source>
</evidence>
<evidence type="ECO:0000256" key="2">
    <source>
        <dbReference type="ARBA" id="ARBA00023134"/>
    </source>
</evidence>
<dbReference type="Pfam" id="PF01031">
    <property type="entry name" value="Dynamin_M"/>
    <property type="match status" value="1"/>
</dbReference>
<dbReference type="PROSITE" id="PS51718">
    <property type="entry name" value="G_DYNAMIN_2"/>
    <property type="match status" value="1"/>
</dbReference>
<dbReference type="InterPro" id="IPR022812">
    <property type="entry name" value="Dynamin"/>
</dbReference>
<dbReference type="CDD" id="cd08771">
    <property type="entry name" value="DLP_1"/>
    <property type="match status" value="1"/>
</dbReference>
<organism evidence="6">
    <name type="scientific">Psilocybe cubensis</name>
    <name type="common">Psychedelic mushroom</name>
    <name type="synonym">Stropharia cubensis</name>
    <dbReference type="NCBI Taxonomy" id="181762"/>
    <lineage>
        <taxon>Eukaryota</taxon>
        <taxon>Fungi</taxon>
        <taxon>Dikarya</taxon>
        <taxon>Basidiomycota</taxon>
        <taxon>Agaricomycotina</taxon>
        <taxon>Agaricomycetes</taxon>
        <taxon>Agaricomycetidae</taxon>
        <taxon>Agaricales</taxon>
        <taxon>Agaricineae</taxon>
        <taxon>Strophariaceae</taxon>
        <taxon>Psilocybe</taxon>
    </lineage>
</organism>
<dbReference type="GO" id="GO:0003924">
    <property type="term" value="F:GTPase activity"/>
    <property type="evidence" value="ECO:0007669"/>
    <property type="project" value="InterPro"/>
</dbReference>
<feature type="region of interest" description="Disordered" evidence="3">
    <location>
        <begin position="623"/>
        <end position="648"/>
    </location>
</feature>
<dbReference type="AlphaFoldDB" id="A0A8H7XTX9"/>
<feature type="region of interest" description="Disordered" evidence="3">
    <location>
        <begin position="1"/>
        <end position="27"/>
    </location>
</feature>
<dbReference type="GO" id="GO:0016020">
    <property type="term" value="C:membrane"/>
    <property type="evidence" value="ECO:0007669"/>
    <property type="project" value="TreeGrafter"/>
</dbReference>
<sequence>MQPIIPQSPSFHSVSEEMEEDESTGIGLSDSSLNYAVRRMFEVMKKLHNTGVQIDIDLPQIAVIGNQSAGKSSLIEAVSGITLPRASGTCTRCPTECHLTRTDEKWQCVVSLRLTTDVNGNPLGQAKNVRFGDVIYDKSEVEDRIRRAQRAILNPNINSEKFLLDDDPTVKGLLHNQLSFSLNCITLSISGPDVADLSFCDLPGLIASVGNGGNVASIALVNKMVETYIEKPSCIILLTVACETDFENQGAHSLAKKHDPEGKRTIGVLTKPDRIPQGEESSWIPFIRDEKEPLENNWFCVKLPSSHELRMELSWAETRRLEEDFFVKKSSPWAEVEEPYRKYLGTTNLVERLSTVLSDLISTRVPQIQDELERSIANTREQISRLPPPPSADPRSEILNLLHTFVQNVTQHVKGVPELAGSNSLTGLIQSIRPEQHKFKRSIRGTAPEFWPFEKGTTNPGRLLHAHFLLSEEGDEFMEPSFARNSLPTKIYIDEVSAQIPKAITRELPGHVPYNIIEEYIRTFIKQWDVPSEALIKAVHDIIVKHLKQMVHDHFWQFGHGKLEQQVRAIVQGHISACLARAEAGVKYQWRLEQNCPFTLSPHHLTDYKKKFLALYQSAHEEQRKAKKDGPSVTSPPHPFTTPNSFAFNNTNVKQDTWTKSATGTTSAAPGFTPATPTFSSAPTSGNFKPTGEKLAFNFPPNASGFSTSSSSSTPVQDNSTTGNDPSSDPMEPALVIMANVRAYFQVAYKRFIDNVSSAIDLELVTGLAEDLWPTLVSQLCINGPNGDKICKEFAQESPKIANRRLELTKKLERLEAGHNELFAAFV</sequence>
<protein>
    <submittedName>
        <fullName evidence="6">Uncharacterized protein</fullName>
    </submittedName>
</protein>
<dbReference type="GO" id="GO:0005525">
    <property type="term" value="F:GTP binding"/>
    <property type="evidence" value="ECO:0007669"/>
    <property type="project" value="InterPro"/>
</dbReference>
<dbReference type="Pfam" id="PF02212">
    <property type="entry name" value="GED"/>
    <property type="match status" value="1"/>
</dbReference>